<name>A0A072U0L7_MEDTR</name>
<keyword evidence="3" id="KW-1185">Reference proteome</keyword>
<sequence>MCLCLVTIIISKLLDGKSNSSLTKFEFVYSLVSKDRVDSGDINIHPELVSNHVMEKWSRAGILDLIRCLGAVNRQSIPKGTDALQKGVGVLLKGS</sequence>
<reference evidence="2" key="3">
    <citation type="submission" date="2015-04" db="UniProtKB">
        <authorList>
            <consortium name="EnsemblPlants"/>
        </authorList>
    </citation>
    <scope>IDENTIFICATION</scope>
    <source>
        <strain evidence="2">cv. Jemalong A17</strain>
    </source>
</reference>
<evidence type="ECO:0000313" key="3">
    <source>
        <dbReference type="Proteomes" id="UP000002051"/>
    </source>
</evidence>
<dbReference type="HOGENOM" id="CLU_2376055_0_0_1"/>
<dbReference type="EnsemblPlants" id="KEH23309">
    <property type="protein sequence ID" value="KEH23309"/>
    <property type="gene ID" value="MTR_7g074415"/>
</dbReference>
<accession>A0A072U0L7</accession>
<organism evidence="1 3">
    <name type="scientific">Medicago truncatula</name>
    <name type="common">Barrel medic</name>
    <name type="synonym">Medicago tribuloides</name>
    <dbReference type="NCBI Taxonomy" id="3880"/>
    <lineage>
        <taxon>Eukaryota</taxon>
        <taxon>Viridiplantae</taxon>
        <taxon>Streptophyta</taxon>
        <taxon>Embryophyta</taxon>
        <taxon>Tracheophyta</taxon>
        <taxon>Spermatophyta</taxon>
        <taxon>Magnoliopsida</taxon>
        <taxon>eudicotyledons</taxon>
        <taxon>Gunneridae</taxon>
        <taxon>Pentapetalae</taxon>
        <taxon>rosids</taxon>
        <taxon>fabids</taxon>
        <taxon>Fabales</taxon>
        <taxon>Fabaceae</taxon>
        <taxon>Papilionoideae</taxon>
        <taxon>50 kb inversion clade</taxon>
        <taxon>NPAAA clade</taxon>
        <taxon>Hologalegina</taxon>
        <taxon>IRL clade</taxon>
        <taxon>Trifolieae</taxon>
        <taxon>Medicago</taxon>
    </lineage>
</organism>
<dbReference type="Proteomes" id="UP000002051">
    <property type="component" value="Unassembled WGS sequence"/>
</dbReference>
<proteinExistence type="predicted"/>
<evidence type="ECO:0000313" key="2">
    <source>
        <dbReference type="EnsemblPlants" id="KEH23309"/>
    </source>
</evidence>
<protein>
    <submittedName>
        <fullName evidence="1 2">Uncharacterized protein</fullName>
    </submittedName>
</protein>
<reference evidence="1 3" key="2">
    <citation type="journal article" date="2014" name="BMC Genomics">
        <title>An improved genome release (version Mt4.0) for the model legume Medicago truncatula.</title>
        <authorList>
            <person name="Tang H."/>
            <person name="Krishnakumar V."/>
            <person name="Bidwell S."/>
            <person name="Rosen B."/>
            <person name="Chan A."/>
            <person name="Zhou S."/>
            <person name="Gentzbittel L."/>
            <person name="Childs K.L."/>
            <person name="Yandell M."/>
            <person name="Gundlach H."/>
            <person name="Mayer K.F."/>
            <person name="Schwartz D.C."/>
            <person name="Town C.D."/>
        </authorList>
    </citation>
    <scope>GENOME REANNOTATION</scope>
    <source>
        <strain evidence="1">A17</strain>
        <strain evidence="2 3">cv. Jemalong A17</strain>
    </source>
</reference>
<dbReference type="EMBL" id="CM001223">
    <property type="protein sequence ID" value="KEH23309.1"/>
    <property type="molecule type" value="Genomic_DNA"/>
</dbReference>
<reference evidence="1 3" key="1">
    <citation type="journal article" date="2011" name="Nature">
        <title>The Medicago genome provides insight into the evolution of rhizobial symbioses.</title>
        <authorList>
            <person name="Young N.D."/>
            <person name="Debelle F."/>
            <person name="Oldroyd G.E."/>
            <person name="Geurts R."/>
            <person name="Cannon S.B."/>
            <person name="Udvardi M.K."/>
            <person name="Benedito V.A."/>
            <person name="Mayer K.F."/>
            <person name="Gouzy J."/>
            <person name="Schoof H."/>
            <person name="Van de Peer Y."/>
            <person name="Proost S."/>
            <person name="Cook D.R."/>
            <person name="Meyers B.C."/>
            <person name="Spannagl M."/>
            <person name="Cheung F."/>
            <person name="De Mita S."/>
            <person name="Krishnakumar V."/>
            <person name="Gundlach H."/>
            <person name="Zhou S."/>
            <person name="Mudge J."/>
            <person name="Bharti A.K."/>
            <person name="Murray J.D."/>
            <person name="Naoumkina M.A."/>
            <person name="Rosen B."/>
            <person name="Silverstein K.A."/>
            <person name="Tang H."/>
            <person name="Rombauts S."/>
            <person name="Zhao P.X."/>
            <person name="Zhou P."/>
            <person name="Barbe V."/>
            <person name="Bardou P."/>
            <person name="Bechner M."/>
            <person name="Bellec A."/>
            <person name="Berger A."/>
            <person name="Berges H."/>
            <person name="Bidwell S."/>
            <person name="Bisseling T."/>
            <person name="Choisne N."/>
            <person name="Couloux A."/>
            <person name="Denny R."/>
            <person name="Deshpande S."/>
            <person name="Dai X."/>
            <person name="Doyle J.J."/>
            <person name="Dudez A.M."/>
            <person name="Farmer A.D."/>
            <person name="Fouteau S."/>
            <person name="Franken C."/>
            <person name="Gibelin C."/>
            <person name="Gish J."/>
            <person name="Goldstein S."/>
            <person name="Gonzalez A.J."/>
            <person name="Green P.J."/>
            <person name="Hallab A."/>
            <person name="Hartog M."/>
            <person name="Hua A."/>
            <person name="Humphray S.J."/>
            <person name="Jeong D.H."/>
            <person name="Jing Y."/>
            <person name="Jocker A."/>
            <person name="Kenton S.M."/>
            <person name="Kim D.J."/>
            <person name="Klee K."/>
            <person name="Lai H."/>
            <person name="Lang C."/>
            <person name="Lin S."/>
            <person name="Macmil S.L."/>
            <person name="Magdelenat G."/>
            <person name="Matthews L."/>
            <person name="McCorrison J."/>
            <person name="Monaghan E.L."/>
            <person name="Mun J.H."/>
            <person name="Najar F.Z."/>
            <person name="Nicholson C."/>
            <person name="Noirot C."/>
            <person name="O'Bleness M."/>
            <person name="Paule C.R."/>
            <person name="Poulain J."/>
            <person name="Prion F."/>
            <person name="Qin B."/>
            <person name="Qu C."/>
            <person name="Retzel E.F."/>
            <person name="Riddle C."/>
            <person name="Sallet E."/>
            <person name="Samain S."/>
            <person name="Samson N."/>
            <person name="Sanders I."/>
            <person name="Saurat O."/>
            <person name="Scarpelli C."/>
            <person name="Schiex T."/>
            <person name="Segurens B."/>
            <person name="Severin A.J."/>
            <person name="Sherrier D.J."/>
            <person name="Shi R."/>
            <person name="Sims S."/>
            <person name="Singer S.R."/>
            <person name="Sinharoy S."/>
            <person name="Sterck L."/>
            <person name="Viollet A."/>
            <person name="Wang B.B."/>
            <person name="Wang K."/>
            <person name="Wang M."/>
            <person name="Wang X."/>
            <person name="Warfsmann J."/>
            <person name="Weissenbach J."/>
            <person name="White D.D."/>
            <person name="White J.D."/>
            <person name="Wiley G.B."/>
            <person name="Wincker P."/>
            <person name="Xing Y."/>
            <person name="Yang L."/>
            <person name="Yao Z."/>
            <person name="Ying F."/>
            <person name="Zhai J."/>
            <person name="Zhou L."/>
            <person name="Zuber A."/>
            <person name="Denarie J."/>
            <person name="Dixon R.A."/>
            <person name="May G.D."/>
            <person name="Schwartz D.C."/>
            <person name="Rogers J."/>
            <person name="Quetier F."/>
            <person name="Town C.D."/>
            <person name="Roe B.A."/>
        </authorList>
    </citation>
    <scope>NUCLEOTIDE SEQUENCE [LARGE SCALE GENOMIC DNA]</scope>
    <source>
        <strain evidence="1">A17</strain>
        <strain evidence="2 3">cv. Jemalong A17</strain>
    </source>
</reference>
<dbReference type="AlphaFoldDB" id="A0A072U0L7"/>
<gene>
    <name evidence="1" type="ordered locus">MTR_7g074415</name>
</gene>
<evidence type="ECO:0000313" key="1">
    <source>
        <dbReference type="EMBL" id="KEH23309.1"/>
    </source>
</evidence>